<dbReference type="KEGG" id="marq:MARGE09_P0089"/>
<feature type="chain" id="PRO_5043009889" description="TonB-dependent receptor" evidence="8">
    <location>
        <begin position="29"/>
        <end position="686"/>
    </location>
</feature>
<evidence type="ECO:0000256" key="6">
    <source>
        <dbReference type="ARBA" id="ARBA00023136"/>
    </source>
</evidence>
<dbReference type="PANTHER" id="PTHR30069">
    <property type="entry name" value="TONB-DEPENDENT OUTER MEMBRANE RECEPTOR"/>
    <property type="match status" value="1"/>
</dbReference>
<accession>A0AAN1WE18</accession>
<evidence type="ECO:0000256" key="5">
    <source>
        <dbReference type="ARBA" id="ARBA00022729"/>
    </source>
</evidence>
<dbReference type="InterPro" id="IPR039426">
    <property type="entry name" value="TonB-dep_rcpt-like"/>
</dbReference>
<dbReference type="PANTHER" id="PTHR30069:SF29">
    <property type="entry name" value="HEMOGLOBIN AND HEMOGLOBIN-HAPTOGLOBIN-BINDING PROTEIN 1-RELATED"/>
    <property type="match status" value="1"/>
</dbReference>
<name>A0AAN1WE18_9GAMM</name>
<evidence type="ECO:0000313" key="9">
    <source>
        <dbReference type="EMBL" id="BCD95890.1"/>
    </source>
</evidence>
<protein>
    <recommendedName>
        <fullName evidence="11">TonB-dependent receptor</fullName>
    </recommendedName>
</protein>
<sequence length="686" mass="76641">MPALPQLLLKTVIAFTPLTIAINSSVFAAEQPAAAPIEETIVLGERKGDFTIITENAQKLVDVPGALGDPLSAVFSLPGVVPSGEGGEPAVRGSSPADNLYLVDFLPAGYVFHNFSSSIFSEYILQDFQMYSAGFGPAFSNVTGAAFDITLRDPKNQRIGGTVDLSLLRSGIFLEGGVTENSAFYLSARKSLIHLVVQEQSKEDAEEEGEGIRVIEAPQDEDYQFKYVWDVSDQHQVAFSANGATDYVEAELTRQADFVAINPDFAGNAKIKQDYDGQHVSYKYLGDRISQVKLAVGRNNLGSETYWGDNYHSFFDTENTIIKGELDYALTDAHTLTFGAQLTDGEYTLDYEGILLLCSEDKQDQCSSAERRRISEIASLDIKERSFYINDSWLITERTRLDIGAQSYHNDLTNETLTLPRFALGYQATSTLEINTRYGHYARLPEIELAFPSVGNPNLPTAKSKHSVLGFTKEHDDGWNWNLELYYKTLSDLAIADNDGDSGEYYINALEGKASGIDLLINKDMTDNWYGWLALSYGKSERTNTLTQETRDYYLDTPWLATWVVNYEFIKNMEIGWRWSARSGQAYTPIIGLDEREDGVVVPVYDEPFSDRLPTYSRLDIRYKWDFQIGRFPSALIVDVINALDQENIESRNLDYDKIEDADSPVVTEDNAGLGILPTVGFRMSF</sequence>
<keyword evidence="2" id="KW-0813">Transport</keyword>
<gene>
    <name evidence="9" type="ORF">MARGE09_P0089</name>
</gene>
<feature type="signal peptide" evidence="8">
    <location>
        <begin position="1"/>
        <end position="28"/>
    </location>
</feature>
<evidence type="ECO:0008006" key="11">
    <source>
        <dbReference type="Google" id="ProtNLM"/>
    </source>
</evidence>
<organism evidence="9 10">
    <name type="scientific">Marinagarivorans cellulosilyticus</name>
    <dbReference type="NCBI Taxonomy" id="2721545"/>
    <lineage>
        <taxon>Bacteria</taxon>
        <taxon>Pseudomonadati</taxon>
        <taxon>Pseudomonadota</taxon>
        <taxon>Gammaproteobacteria</taxon>
        <taxon>Cellvibrionales</taxon>
        <taxon>Cellvibrionaceae</taxon>
        <taxon>Marinagarivorans</taxon>
    </lineage>
</organism>
<evidence type="ECO:0000256" key="8">
    <source>
        <dbReference type="SAM" id="SignalP"/>
    </source>
</evidence>
<evidence type="ECO:0000256" key="7">
    <source>
        <dbReference type="ARBA" id="ARBA00023237"/>
    </source>
</evidence>
<dbReference type="GO" id="GO:0015344">
    <property type="term" value="F:siderophore uptake transmembrane transporter activity"/>
    <property type="evidence" value="ECO:0007669"/>
    <property type="project" value="TreeGrafter"/>
</dbReference>
<keyword evidence="6" id="KW-0472">Membrane</keyword>
<evidence type="ECO:0000313" key="10">
    <source>
        <dbReference type="Proteomes" id="UP001320119"/>
    </source>
</evidence>
<keyword evidence="5 8" id="KW-0732">Signal</keyword>
<dbReference type="AlphaFoldDB" id="A0AAN1WE18"/>
<dbReference type="InterPro" id="IPR036942">
    <property type="entry name" value="Beta-barrel_TonB_sf"/>
</dbReference>
<comment type="subcellular location">
    <subcellularLocation>
        <location evidence="1">Cell outer membrane</location>
        <topology evidence="1">Multi-pass membrane protein</topology>
    </subcellularLocation>
</comment>
<dbReference type="SUPFAM" id="SSF56935">
    <property type="entry name" value="Porins"/>
    <property type="match status" value="1"/>
</dbReference>
<dbReference type="GO" id="GO:0044718">
    <property type="term" value="P:siderophore transmembrane transport"/>
    <property type="evidence" value="ECO:0007669"/>
    <property type="project" value="TreeGrafter"/>
</dbReference>
<keyword evidence="7" id="KW-0998">Cell outer membrane</keyword>
<dbReference type="EMBL" id="AP023086">
    <property type="protein sequence ID" value="BCD95890.1"/>
    <property type="molecule type" value="Genomic_DNA"/>
</dbReference>
<evidence type="ECO:0000256" key="1">
    <source>
        <dbReference type="ARBA" id="ARBA00004571"/>
    </source>
</evidence>
<keyword evidence="4" id="KW-0812">Transmembrane</keyword>
<evidence type="ECO:0000256" key="3">
    <source>
        <dbReference type="ARBA" id="ARBA00022452"/>
    </source>
</evidence>
<keyword evidence="3" id="KW-1134">Transmembrane beta strand</keyword>
<evidence type="ECO:0000256" key="2">
    <source>
        <dbReference type="ARBA" id="ARBA00022448"/>
    </source>
</evidence>
<reference evidence="9 10" key="1">
    <citation type="journal article" date="2022" name="IScience">
        <title>An ultrasensitive nanofiber-based assay for enzymatic hydrolysis and deep-sea microbial degradation of cellulose.</title>
        <authorList>
            <person name="Tsudome M."/>
            <person name="Tachioka M."/>
            <person name="Miyazaki M."/>
            <person name="Uchimura K."/>
            <person name="Tsuda M."/>
            <person name="Takaki Y."/>
            <person name="Deguchi S."/>
        </authorList>
    </citation>
    <scope>NUCLEOTIDE SEQUENCE [LARGE SCALE GENOMIC DNA]</scope>
    <source>
        <strain evidence="9 10">GE09</strain>
    </source>
</reference>
<dbReference type="Proteomes" id="UP001320119">
    <property type="component" value="Chromosome"/>
</dbReference>
<dbReference type="RefSeq" id="WP_236985373.1">
    <property type="nucleotide sequence ID" value="NZ_AP023086.1"/>
</dbReference>
<proteinExistence type="predicted"/>
<dbReference type="Gene3D" id="2.40.170.20">
    <property type="entry name" value="TonB-dependent receptor, beta-barrel domain"/>
    <property type="match status" value="1"/>
</dbReference>
<evidence type="ECO:0000256" key="4">
    <source>
        <dbReference type="ARBA" id="ARBA00022692"/>
    </source>
</evidence>
<dbReference type="GO" id="GO:0009279">
    <property type="term" value="C:cell outer membrane"/>
    <property type="evidence" value="ECO:0007669"/>
    <property type="project" value="UniProtKB-SubCell"/>
</dbReference>
<keyword evidence="10" id="KW-1185">Reference proteome</keyword>